<dbReference type="Proteomes" id="UP000006772">
    <property type="component" value="Unassembled WGS sequence"/>
</dbReference>
<dbReference type="AlphaFoldDB" id="A0AAI9N3Y5"/>
<dbReference type="Gene3D" id="2.60.120.10">
    <property type="entry name" value="Jelly Rolls"/>
    <property type="match status" value="1"/>
</dbReference>
<name>A0AAI9N3Y5_9BURK</name>
<gene>
    <name evidence="2" type="ORF">HFRIS_010109</name>
</gene>
<dbReference type="Pfam" id="PF07883">
    <property type="entry name" value="Cupin_2"/>
    <property type="match status" value="1"/>
</dbReference>
<dbReference type="InterPro" id="IPR011051">
    <property type="entry name" value="RmlC_Cupin_sf"/>
</dbReference>
<proteinExistence type="predicted"/>
<dbReference type="InterPro" id="IPR014710">
    <property type="entry name" value="RmlC-like_jellyroll"/>
</dbReference>
<accession>A0AAI9N3Y5</accession>
<sequence>MNQPTATLDTPILDITLDQFRDTMLARGYDEVVERHWDGGTVLETHTHPFEANALVVQGEMFLTLDGAAERRLVAGDRFQVLPGTPHSERYGDAGATYWVARKN</sequence>
<dbReference type="InterPro" id="IPR013096">
    <property type="entry name" value="Cupin_2"/>
</dbReference>
<dbReference type="EMBL" id="AEEC02000011">
    <property type="protein sequence ID" value="EOA04958.1"/>
    <property type="molecule type" value="Genomic_DNA"/>
</dbReference>
<evidence type="ECO:0000313" key="2">
    <source>
        <dbReference type="EMBL" id="EOA04958.1"/>
    </source>
</evidence>
<evidence type="ECO:0000313" key="3">
    <source>
        <dbReference type="Proteomes" id="UP000006772"/>
    </source>
</evidence>
<evidence type="ECO:0000259" key="1">
    <source>
        <dbReference type="Pfam" id="PF07883"/>
    </source>
</evidence>
<organism evidence="2 3">
    <name type="scientific">Herbaspirillum frisingense GSF30</name>
    <dbReference type="NCBI Taxonomy" id="864073"/>
    <lineage>
        <taxon>Bacteria</taxon>
        <taxon>Pseudomonadati</taxon>
        <taxon>Pseudomonadota</taxon>
        <taxon>Betaproteobacteria</taxon>
        <taxon>Burkholderiales</taxon>
        <taxon>Oxalobacteraceae</taxon>
        <taxon>Herbaspirillum</taxon>
    </lineage>
</organism>
<protein>
    <recommendedName>
        <fullName evidence="1">Cupin type-2 domain-containing protein</fullName>
    </recommendedName>
</protein>
<reference evidence="2 3" key="1">
    <citation type="journal article" date="2013" name="Front. Microbiol.">
        <title>The genome of the endophytic bacterium H. frisingense GSF30(T) identifies diverse strategies in the Herbaspirillum genus to interact with plants.</title>
        <authorList>
            <person name="Straub D."/>
            <person name="Rothballer M."/>
            <person name="Hartmann A."/>
            <person name="Ludewig U."/>
        </authorList>
    </citation>
    <scope>NUCLEOTIDE SEQUENCE [LARGE SCALE GENOMIC DNA]</scope>
    <source>
        <strain evidence="2 3">GSF30</strain>
    </source>
</reference>
<feature type="domain" description="Cupin type-2" evidence="1">
    <location>
        <begin position="38"/>
        <end position="88"/>
    </location>
</feature>
<dbReference type="SUPFAM" id="SSF51182">
    <property type="entry name" value="RmlC-like cupins"/>
    <property type="match status" value="1"/>
</dbReference>
<comment type="caution">
    <text evidence="2">The sequence shown here is derived from an EMBL/GenBank/DDBJ whole genome shotgun (WGS) entry which is preliminary data.</text>
</comment>
<dbReference type="RefSeq" id="WP_006463216.1">
    <property type="nucleotide sequence ID" value="NZ_AEEC02000011.1"/>
</dbReference>